<keyword evidence="1" id="KW-0472">Membrane</keyword>
<name>A0A1Z4N472_9CYAN</name>
<sequence length="87" mass="10209">MGRFFMEGEEKYKYSPNTPSNQSSIMYFSALTHKKKKFQDEVVKFKKEITERLNSLEKTIQSLQLICIVLLFFVVALLVKTIGNLLW</sequence>
<evidence type="ECO:0000313" key="3">
    <source>
        <dbReference type="Proteomes" id="UP000218785"/>
    </source>
</evidence>
<accession>A0A1Z4N472</accession>
<keyword evidence="1" id="KW-0812">Transmembrane</keyword>
<protein>
    <submittedName>
        <fullName evidence="2">Uncharacterized protein</fullName>
    </submittedName>
</protein>
<dbReference type="KEGG" id="ttq:NIES37_44980"/>
<keyword evidence="3" id="KW-1185">Reference proteome</keyword>
<dbReference type="Proteomes" id="UP000218785">
    <property type="component" value="Chromosome"/>
</dbReference>
<dbReference type="AlphaFoldDB" id="A0A1Z4N472"/>
<dbReference type="EMBL" id="AP018248">
    <property type="protein sequence ID" value="BAZ00506.1"/>
    <property type="molecule type" value="Genomic_DNA"/>
</dbReference>
<evidence type="ECO:0000256" key="1">
    <source>
        <dbReference type="SAM" id="Phobius"/>
    </source>
</evidence>
<evidence type="ECO:0000313" key="2">
    <source>
        <dbReference type="EMBL" id="BAZ00506.1"/>
    </source>
</evidence>
<keyword evidence="1" id="KW-1133">Transmembrane helix</keyword>
<feature type="transmembrane region" description="Helical" evidence="1">
    <location>
        <begin position="62"/>
        <end position="82"/>
    </location>
</feature>
<gene>
    <name evidence="2" type="ORF">NIES37_44980</name>
</gene>
<organism evidence="2 3">
    <name type="scientific">Tolypothrix tenuis PCC 7101</name>
    <dbReference type="NCBI Taxonomy" id="231146"/>
    <lineage>
        <taxon>Bacteria</taxon>
        <taxon>Bacillati</taxon>
        <taxon>Cyanobacteriota</taxon>
        <taxon>Cyanophyceae</taxon>
        <taxon>Nostocales</taxon>
        <taxon>Tolypothrichaceae</taxon>
        <taxon>Tolypothrix</taxon>
    </lineage>
</organism>
<proteinExistence type="predicted"/>
<reference evidence="2 3" key="1">
    <citation type="submission" date="2017-06" db="EMBL/GenBank/DDBJ databases">
        <title>Genome sequencing of cyanobaciteial culture collection at National Institute for Environmental Studies (NIES).</title>
        <authorList>
            <person name="Hirose Y."/>
            <person name="Shimura Y."/>
            <person name="Fujisawa T."/>
            <person name="Nakamura Y."/>
            <person name="Kawachi M."/>
        </authorList>
    </citation>
    <scope>NUCLEOTIDE SEQUENCE [LARGE SCALE GENOMIC DNA]</scope>
    <source>
        <strain evidence="2 3">NIES-37</strain>
    </source>
</reference>